<comment type="cofactor">
    <cofactor evidence="1">
        <name>FMN</name>
        <dbReference type="ChEBI" id="CHEBI:58210"/>
    </cofactor>
</comment>
<dbReference type="GO" id="GO:0008670">
    <property type="term" value="F:2,4-dienoyl-CoA reductase (NADPH) activity"/>
    <property type="evidence" value="ECO:0007669"/>
    <property type="project" value="TreeGrafter"/>
</dbReference>
<dbReference type="EC" id="1.-.-.-" evidence="12"/>
<feature type="domain" description="FAD/NAD(P)-binding" evidence="11">
    <location>
        <begin position="390"/>
        <end position="617"/>
    </location>
</feature>
<dbReference type="InterPro" id="IPR036188">
    <property type="entry name" value="FAD/NAD-bd_sf"/>
</dbReference>
<keyword evidence="4" id="KW-0285">Flavoprotein</keyword>
<dbReference type="SUPFAM" id="SSF51905">
    <property type="entry name" value="FAD/NAD(P)-binding domain"/>
    <property type="match status" value="1"/>
</dbReference>
<dbReference type="SUPFAM" id="SSF51395">
    <property type="entry name" value="FMN-linked oxidoreductases"/>
    <property type="match status" value="1"/>
</dbReference>
<dbReference type="InterPro" id="IPR001155">
    <property type="entry name" value="OxRdtase_FMN_N"/>
</dbReference>
<dbReference type="PRINTS" id="PR00411">
    <property type="entry name" value="PNDRDTASEI"/>
</dbReference>
<evidence type="ECO:0000256" key="4">
    <source>
        <dbReference type="ARBA" id="ARBA00022630"/>
    </source>
</evidence>
<dbReference type="OrthoDB" id="9784632at2"/>
<evidence type="ECO:0000256" key="2">
    <source>
        <dbReference type="ARBA" id="ARBA00001966"/>
    </source>
</evidence>
<reference evidence="12 13" key="1">
    <citation type="submission" date="2015-09" db="EMBL/GenBank/DDBJ databases">
        <authorList>
            <consortium name="Swine Surveillance"/>
        </authorList>
    </citation>
    <scope>NUCLEOTIDE SEQUENCE [LARGE SCALE GENOMIC DNA]</scope>
    <source>
        <strain evidence="12 13">CECT 4292</strain>
    </source>
</reference>
<evidence type="ECO:0000256" key="3">
    <source>
        <dbReference type="ARBA" id="ARBA00011048"/>
    </source>
</evidence>
<keyword evidence="5" id="KW-0288">FMN</keyword>
<dbReference type="EMBL" id="CYPU01000043">
    <property type="protein sequence ID" value="CUH48756.1"/>
    <property type="molecule type" value="Genomic_DNA"/>
</dbReference>
<evidence type="ECO:0000256" key="8">
    <source>
        <dbReference type="ARBA" id="ARBA00023004"/>
    </source>
</evidence>
<dbReference type="PRINTS" id="PR00368">
    <property type="entry name" value="FADPNR"/>
</dbReference>
<dbReference type="Gene3D" id="3.40.50.720">
    <property type="entry name" value="NAD(P)-binding Rossmann-like Domain"/>
    <property type="match status" value="1"/>
</dbReference>
<dbReference type="Pfam" id="PF00724">
    <property type="entry name" value="Oxidored_FMN"/>
    <property type="match status" value="1"/>
</dbReference>
<evidence type="ECO:0000313" key="12">
    <source>
        <dbReference type="EMBL" id="CUH48756.1"/>
    </source>
</evidence>
<dbReference type="PANTHER" id="PTHR42917">
    <property type="entry name" value="2,4-DIENOYL-COA REDUCTASE"/>
    <property type="match status" value="1"/>
</dbReference>
<dbReference type="InterPro" id="IPR013785">
    <property type="entry name" value="Aldolase_TIM"/>
</dbReference>
<evidence type="ECO:0000256" key="6">
    <source>
        <dbReference type="ARBA" id="ARBA00022723"/>
    </source>
</evidence>
<comment type="cofactor">
    <cofactor evidence="2">
        <name>[4Fe-4S] cluster</name>
        <dbReference type="ChEBI" id="CHEBI:49883"/>
    </cofactor>
</comment>
<name>A0A0N7LQR5_9RHOB</name>
<dbReference type="Gene3D" id="3.50.50.60">
    <property type="entry name" value="FAD/NAD(P)-binding domain"/>
    <property type="match status" value="1"/>
</dbReference>
<evidence type="ECO:0000259" key="10">
    <source>
        <dbReference type="Pfam" id="PF00724"/>
    </source>
</evidence>
<dbReference type="Gene3D" id="3.20.20.70">
    <property type="entry name" value="Aldolase class I"/>
    <property type="match status" value="1"/>
</dbReference>
<keyword evidence="6" id="KW-0479">Metal-binding</keyword>
<dbReference type="GO" id="GO:0033543">
    <property type="term" value="P:fatty acid beta-oxidation, unsaturated, even number, reductase/isomerase pathway"/>
    <property type="evidence" value="ECO:0007669"/>
    <property type="project" value="TreeGrafter"/>
</dbReference>
<dbReference type="CDD" id="cd04734">
    <property type="entry name" value="OYE_like_3_FMN"/>
    <property type="match status" value="1"/>
</dbReference>
<dbReference type="RefSeq" id="WP_058278275.1">
    <property type="nucleotide sequence ID" value="NZ_CYPU01000043.1"/>
</dbReference>
<dbReference type="PANTHER" id="PTHR42917:SF2">
    <property type="entry name" value="2,4-DIENOYL-COA REDUCTASE [(2E)-ENOYL-COA-PRODUCING]"/>
    <property type="match status" value="1"/>
</dbReference>
<protein>
    <submittedName>
        <fullName evidence="12">NADH oxidase</fullName>
        <ecNumber evidence="12">1.-.-.-</ecNumber>
    </submittedName>
</protein>
<comment type="similarity">
    <text evidence="3">In the N-terminal section; belongs to the NADH:flavin oxidoreductase/NADH oxidase family.</text>
</comment>
<evidence type="ECO:0000256" key="7">
    <source>
        <dbReference type="ARBA" id="ARBA00023002"/>
    </source>
</evidence>
<keyword evidence="7 12" id="KW-0560">Oxidoreductase</keyword>
<evidence type="ECO:0000256" key="9">
    <source>
        <dbReference type="ARBA" id="ARBA00023014"/>
    </source>
</evidence>
<organism evidence="12 13">
    <name type="scientific">Ruegeria atlantica</name>
    <dbReference type="NCBI Taxonomy" id="81569"/>
    <lineage>
        <taxon>Bacteria</taxon>
        <taxon>Pseudomonadati</taxon>
        <taxon>Pseudomonadota</taxon>
        <taxon>Alphaproteobacteria</taxon>
        <taxon>Rhodobacterales</taxon>
        <taxon>Roseobacteraceae</taxon>
        <taxon>Ruegeria</taxon>
    </lineage>
</organism>
<evidence type="ECO:0000256" key="5">
    <source>
        <dbReference type="ARBA" id="ARBA00022643"/>
    </source>
</evidence>
<sequence>MPGGPNHLFTPLTIRGLTLRNRIFSTGHMAVMLEDGKVTDAMVEYHAAKAQGGAALTIIEAARVHPSGDSGRPAIRAYDPACVPGYAKLAKACQGHGCKVFAQLSHPGREMTMAADGTHAVAYAPSAVPNERFHVMPREMSVRMIHEVVQGFETSAANIRAAGLDGVEIVASHGYLLGQFLNPRVNQRQDAYGGSPVNRMRIIQEVIAAIRRGVGDGLVIGIRLSGEEKDHDGVEVDEMLEMAQAIGADCDLDYLNVTAGTSAGLAGSTHIVPSMRFEAGYTTPLSAAIRAKVHKPVFVAGRINQPQIAEQTLASGAADMCGMTRALISDPEMPRKAEAGALDDIRACVACNQACIGHMLNACSISCIQHPETGRELTYGTPEPVAAPRKVMVIGGGPAGLKAAAVAATRGHQVTLYEAQAQLGGQVNLAQLLPGRAEFGGVTTNLAREVRNAGVDVRLNTLVTRDFIQAQAPDAIVIAVGGTCRMPRIEGAEDAHVVSAWQVLEGQANVGARVVIADWRCDWVGMGLAERFARDGCHVRLAVNGMVAGQTIQQYARDTWLCDLHKLGVEIIPHLRLYGADADDAYFQHTLSGEAVILNEVDTLVSALGTQSETTLEAELKDYEGALHVIGDALCPRTVEEAVLEGLKVASSL</sequence>
<gene>
    <name evidence="12" type="ORF">RUA4292_02945</name>
</gene>
<evidence type="ECO:0000256" key="1">
    <source>
        <dbReference type="ARBA" id="ARBA00001917"/>
    </source>
</evidence>
<keyword evidence="8" id="KW-0408">Iron</keyword>
<dbReference type="GO" id="GO:0010181">
    <property type="term" value="F:FMN binding"/>
    <property type="evidence" value="ECO:0007669"/>
    <property type="project" value="InterPro"/>
</dbReference>
<dbReference type="GO" id="GO:0051536">
    <property type="term" value="F:iron-sulfur cluster binding"/>
    <property type="evidence" value="ECO:0007669"/>
    <property type="project" value="UniProtKB-KW"/>
</dbReference>
<dbReference type="Proteomes" id="UP000050783">
    <property type="component" value="Unassembled WGS sequence"/>
</dbReference>
<accession>A0A0N7LQR5</accession>
<evidence type="ECO:0000259" key="11">
    <source>
        <dbReference type="Pfam" id="PF07992"/>
    </source>
</evidence>
<feature type="domain" description="NADH:flavin oxidoreductase/NADH oxidase N-terminal" evidence="10">
    <location>
        <begin position="8"/>
        <end position="340"/>
    </location>
</feature>
<dbReference type="Pfam" id="PF07992">
    <property type="entry name" value="Pyr_redox_2"/>
    <property type="match status" value="1"/>
</dbReference>
<dbReference type="AlphaFoldDB" id="A0A0N7LQR5"/>
<dbReference type="GO" id="GO:0046872">
    <property type="term" value="F:metal ion binding"/>
    <property type="evidence" value="ECO:0007669"/>
    <property type="project" value="UniProtKB-KW"/>
</dbReference>
<keyword evidence="9" id="KW-0411">Iron-sulfur</keyword>
<dbReference type="GeneID" id="55494127"/>
<dbReference type="InterPro" id="IPR023753">
    <property type="entry name" value="FAD/NAD-binding_dom"/>
</dbReference>
<proteinExistence type="inferred from homology"/>
<dbReference type="InterPro" id="IPR051793">
    <property type="entry name" value="NADH:flavin_oxidoreductase"/>
</dbReference>
<evidence type="ECO:0000313" key="13">
    <source>
        <dbReference type="Proteomes" id="UP000050783"/>
    </source>
</evidence>